<reference evidence="1 2" key="1">
    <citation type="journal article" date="2019" name="Int. J. Syst. Evol. Microbiol.">
        <title>The Global Catalogue of Microorganisms (GCM) 10K type strain sequencing project: providing services to taxonomists for standard genome sequencing and annotation.</title>
        <authorList>
            <consortium name="The Broad Institute Genomics Platform"/>
            <consortium name="The Broad Institute Genome Sequencing Center for Infectious Disease"/>
            <person name="Wu L."/>
            <person name="Ma J."/>
        </authorList>
    </citation>
    <scope>NUCLEOTIDE SEQUENCE [LARGE SCALE GENOMIC DNA]</scope>
    <source>
        <strain evidence="1 2">JCM 15933</strain>
    </source>
</reference>
<dbReference type="Proteomes" id="UP001501470">
    <property type="component" value="Unassembled WGS sequence"/>
</dbReference>
<dbReference type="RefSeq" id="WP_344509281.1">
    <property type="nucleotide sequence ID" value="NZ_BAAAQD010000021.1"/>
</dbReference>
<evidence type="ECO:0000313" key="1">
    <source>
        <dbReference type="EMBL" id="GAA1550486.1"/>
    </source>
</evidence>
<keyword evidence="2" id="KW-1185">Reference proteome</keyword>
<sequence>MSVFPVQRSSDGEDPRFTYGLALDVARVLASHGYPDLTNPAVARGGDLVNLQDALFLFIYGPKEKL</sequence>
<dbReference type="EMBL" id="BAAAQD010000021">
    <property type="protein sequence ID" value="GAA1550486.1"/>
    <property type="molecule type" value="Genomic_DNA"/>
</dbReference>
<protein>
    <submittedName>
        <fullName evidence="1">Uncharacterized protein</fullName>
    </submittedName>
</protein>
<organism evidence="1 2">
    <name type="scientific">Dactylosporangium maewongense</name>
    <dbReference type="NCBI Taxonomy" id="634393"/>
    <lineage>
        <taxon>Bacteria</taxon>
        <taxon>Bacillati</taxon>
        <taxon>Actinomycetota</taxon>
        <taxon>Actinomycetes</taxon>
        <taxon>Micromonosporales</taxon>
        <taxon>Micromonosporaceae</taxon>
        <taxon>Dactylosporangium</taxon>
    </lineage>
</organism>
<proteinExistence type="predicted"/>
<gene>
    <name evidence="1" type="ORF">GCM10009827_083940</name>
</gene>
<name>A0ABN2C165_9ACTN</name>
<accession>A0ABN2C165</accession>
<evidence type="ECO:0000313" key="2">
    <source>
        <dbReference type="Proteomes" id="UP001501470"/>
    </source>
</evidence>
<comment type="caution">
    <text evidence="1">The sequence shown here is derived from an EMBL/GenBank/DDBJ whole genome shotgun (WGS) entry which is preliminary data.</text>
</comment>